<accession>A0ABT7TAF7</accession>
<sequence>MPTITVRLDDETRDALQSQAEGEGVTVSDFVRDLIRTAVVPIREEDERDGYTPDSMTAKERHVLSLLHRILARVLPADANDVDGDAEYQLERAKVLEAGFTQEYWTEYAGIAPELSKRDAKFVMDVLDMFRMIDYSVAELQKTDQFDEELVNALRFRGFDHNDPLESKMANYVEFLVGDGRWEERADFLNGPERGNSHHPMIDTYSRMLAEYRRIREEQARRPAKGRVHRRLRDEDLLALRAARIHPDNR</sequence>
<dbReference type="EMBL" id="JAUCML010000013">
    <property type="protein sequence ID" value="MDM7886571.1"/>
    <property type="molecule type" value="Genomic_DNA"/>
</dbReference>
<protein>
    <submittedName>
        <fullName evidence="2">YfbU family protein</fullName>
    </submittedName>
</protein>
<dbReference type="SUPFAM" id="SSF47598">
    <property type="entry name" value="Ribbon-helix-helix"/>
    <property type="match status" value="1"/>
</dbReference>
<dbReference type="RefSeq" id="WP_289459916.1">
    <property type="nucleotide sequence ID" value="NZ_JAUCML010000013.1"/>
</dbReference>
<gene>
    <name evidence="2" type="ORF">QUG92_15780</name>
</gene>
<feature type="domain" description="Ribbon-helix-helix protein CopG" evidence="1">
    <location>
        <begin position="4"/>
        <end position="38"/>
    </location>
</feature>
<dbReference type="Gene3D" id="1.10.3190.10">
    <property type="entry name" value="yfbu gene product, domain 2"/>
    <property type="match status" value="1"/>
</dbReference>
<organism evidence="2 3">
    <name type="scientific">Curtobacterium citri</name>
    <dbReference type="NCBI Taxonomy" id="3055139"/>
    <lineage>
        <taxon>Bacteria</taxon>
        <taxon>Bacillati</taxon>
        <taxon>Actinomycetota</taxon>
        <taxon>Actinomycetes</taxon>
        <taxon>Micrococcales</taxon>
        <taxon>Microbacteriaceae</taxon>
        <taxon>Curtobacterium</taxon>
    </lineage>
</organism>
<evidence type="ECO:0000313" key="3">
    <source>
        <dbReference type="Proteomes" id="UP001237823"/>
    </source>
</evidence>
<dbReference type="InterPro" id="IPR023146">
    <property type="entry name" value="YfbU_alpha-helical_sf"/>
</dbReference>
<comment type="caution">
    <text evidence="2">The sequence shown here is derived from an EMBL/GenBank/DDBJ whole genome shotgun (WGS) entry which is preliminary data.</text>
</comment>
<evidence type="ECO:0000259" key="1">
    <source>
        <dbReference type="Pfam" id="PF01402"/>
    </source>
</evidence>
<dbReference type="InterPro" id="IPR010985">
    <property type="entry name" value="Ribbon_hlx_hlx"/>
</dbReference>
<dbReference type="Pfam" id="PF03887">
    <property type="entry name" value="YfbU"/>
    <property type="match status" value="1"/>
</dbReference>
<name>A0ABT7TAF7_9MICO</name>
<dbReference type="Proteomes" id="UP001237823">
    <property type="component" value="Unassembled WGS sequence"/>
</dbReference>
<proteinExistence type="predicted"/>
<dbReference type="Pfam" id="PF01402">
    <property type="entry name" value="RHH_1"/>
    <property type="match status" value="1"/>
</dbReference>
<dbReference type="SUPFAM" id="SSF116960">
    <property type="entry name" value="YfbU-like"/>
    <property type="match status" value="1"/>
</dbReference>
<keyword evidence="3" id="KW-1185">Reference proteome</keyword>
<dbReference type="InterPro" id="IPR005587">
    <property type="entry name" value="UPF0304_YfbU"/>
</dbReference>
<evidence type="ECO:0000313" key="2">
    <source>
        <dbReference type="EMBL" id="MDM7886571.1"/>
    </source>
</evidence>
<reference evidence="2 3" key="1">
    <citation type="submission" date="2023-06" db="EMBL/GenBank/DDBJ databases">
        <authorList>
            <person name="Feng G."/>
            <person name="Li J."/>
            <person name="Zhu H."/>
        </authorList>
    </citation>
    <scope>NUCLEOTIDE SEQUENCE [LARGE SCALE GENOMIC DNA]</scope>
    <source>
        <strain evidence="2 3">RHCKG23</strain>
    </source>
</reference>
<dbReference type="InterPro" id="IPR002145">
    <property type="entry name" value="CopG"/>
</dbReference>